<dbReference type="Proteomes" id="UP000177050">
    <property type="component" value="Unassembled WGS sequence"/>
</dbReference>
<dbReference type="EMBL" id="MGBR01000001">
    <property type="protein sequence ID" value="OGK74285.1"/>
    <property type="molecule type" value="Genomic_DNA"/>
</dbReference>
<evidence type="ECO:0000313" key="4">
    <source>
        <dbReference type="Proteomes" id="UP000177050"/>
    </source>
</evidence>
<feature type="compositionally biased region" description="Low complexity" evidence="1">
    <location>
        <begin position="52"/>
        <end position="62"/>
    </location>
</feature>
<evidence type="ECO:0000256" key="1">
    <source>
        <dbReference type="SAM" id="MobiDB-lite"/>
    </source>
</evidence>
<dbReference type="AlphaFoldDB" id="A0A1F7L2C2"/>
<organism evidence="3 4">
    <name type="scientific">Candidatus Roizmanbacteria bacterium RIFOXYD1_FULL_38_12</name>
    <dbReference type="NCBI Taxonomy" id="1802093"/>
    <lineage>
        <taxon>Bacteria</taxon>
        <taxon>Candidatus Roizmaniibacteriota</taxon>
    </lineage>
</organism>
<protein>
    <submittedName>
        <fullName evidence="3">Uncharacterized protein</fullName>
    </submittedName>
</protein>
<feature type="region of interest" description="Disordered" evidence="1">
    <location>
        <begin position="52"/>
        <end position="85"/>
    </location>
</feature>
<gene>
    <name evidence="3" type="ORF">A3K52_06000</name>
</gene>
<accession>A0A1F7L2C2</accession>
<name>A0A1F7L2C2_9BACT</name>
<sequence length="417" mass="47314">MKKYLVIALSILFILVIGIFFIQSLLKSKPESSSITSPFPTAVQVDKRYSSSLSSSSSSNSSFVEEDREQKARKEAEQKTEQEAQQTLKEVQSSLSLPLEEEDFILDYAPNLSKLVVTRKTPQADASFAKWAKTQGYPRLVDNIKTTIISDKTMEEVQTPYVTKSPEQGLTDLFTLFGLMIRPPVMTTTGEPTPPPPSDCRELDEKLAEYNIHYPNPYLDTPRTNNQIFDFTGTKNYSIPYRNPNCTVDETVIKKAYEKMRTFYPTYFTSTKLLDHWELVQEKAKQYNFNPLFVISLWIEESAAGGATKATQFGCDYLRNANGSWTTLRGKPSDICTQMQCLFVVGSANPKDFVEFSCSYQYGFSQCIPSGGIRCQSCQKNPTFIKTINFWYEFLSQDQRAECKAKYCRGEGCSFAN</sequence>
<keyword evidence="2" id="KW-1133">Transmembrane helix</keyword>
<evidence type="ECO:0000256" key="2">
    <source>
        <dbReference type="SAM" id="Phobius"/>
    </source>
</evidence>
<proteinExistence type="predicted"/>
<keyword evidence="2" id="KW-0812">Transmembrane</keyword>
<keyword evidence="2" id="KW-0472">Membrane</keyword>
<feature type="compositionally biased region" description="Basic and acidic residues" evidence="1">
    <location>
        <begin position="68"/>
        <end position="82"/>
    </location>
</feature>
<evidence type="ECO:0000313" key="3">
    <source>
        <dbReference type="EMBL" id="OGK74285.1"/>
    </source>
</evidence>
<feature type="transmembrane region" description="Helical" evidence="2">
    <location>
        <begin position="6"/>
        <end position="26"/>
    </location>
</feature>
<reference evidence="3 4" key="1">
    <citation type="journal article" date="2016" name="Nat. Commun.">
        <title>Thousands of microbial genomes shed light on interconnected biogeochemical processes in an aquifer system.</title>
        <authorList>
            <person name="Anantharaman K."/>
            <person name="Brown C.T."/>
            <person name="Hug L.A."/>
            <person name="Sharon I."/>
            <person name="Castelle C.J."/>
            <person name="Probst A.J."/>
            <person name="Thomas B.C."/>
            <person name="Singh A."/>
            <person name="Wilkins M.J."/>
            <person name="Karaoz U."/>
            <person name="Brodie E.L."/>
            <person name="Williams K.H."/>
            <person name="Hubbard S.S."/>
            <person name="Banfield J.F."/>
        </authorList>
    </citation>
    <scope>NUCLEOTIDE SEQUENCE [LARGE SCALE GENOMIC DNA]</scope>
</reference>
<comment type="caution">
    <text evidence="3">The sequence shown here is derived from an EMBL/GenBank/DDBJ whole genome shotgun (WGS) entry which is preliminary data.</text>
</comment>